<evidence type="ECO:0000256" key="2">
    <source>
        <dbReference type="ARBA" id="ARBA00022692"/>
    </source>
</evidence>
<feature type="transmembrane region" description="Helical" evidence="7">
    <location>
        <begin position="515"/>
        <end position="538"/>
    </location>
</feature>
<keyword evidence="10" id="KW-1185">Reference proteome</keyword>
<dbReference type="GO" id="GO:0043020">
    <property type="term" value="C:NADPH oxidase complex"/>
    <property type="evidence" value="ECO:0007669"/>
    <property type="project" value="TreeGrafter"/>
</dbReference>
<feature type="compositionally biased region" description="Basic residues" evidence="6">
    <location>
        <begin position="110"/>
        <end position="119"/>
    </location>
</feature>
<evidence type="ECO:0000256" key="5">
    <source>
        <dbReference type="ARBA" id="ARBA00023136"/>
    </source>
</evidence>
<sequence>MEESKADESTLQIPNDDEKLLQENQFDEKTRYLISRDQDRHNTGEDEEEEKVERGPVKDNNGYKQEARKNSLFTKPKKLITSTKSVPKRNGRSGSINAPKSTKSSDDVLKRRRQHKRTPQSHIQRVFGSKFKFSEKHLIANMDGEMIKSSVKEIFKLDTLTRENLKMILREGADTNNVLRITDECFEKMVDVLNLPLDSDPEDTDEEPDKIECNRYETPRLPDEEDKENNDKMDIRAHEEKTITVSSAYELSVKNNKLIQAKGCLQSIINFERNQMTEKNTTGQKKYKDNSVMPVSIDEEAQSHHMAGLKNLKTKFKILVEEILKTRAAIHKSQEQHMNPDKIENVDVDTECDINELVKTSAGDCPETFNCLVEAKKPYYKLFLVLTIVAIIAFIVMGCITGSYSYSRYIGPWVIVSRGSASAILGTTGILMFFVSYDVLTYIRSKCKGKCQIWLNHNILIHRFCGYVVTFFSILHTIGHCSGSIRKFSEEKDIQNVNDVTLNHDFDGEKTYWELLFLTIPGSTGIILLVLIAAMAITSMSWFREKYFQIFAYIHVFSFPLFLGLTILHGCEGWFNWGFPLGSVFLAAPIIISTIQFIQKLRTMRKYKFRIADVSISANRKYIMILFIKPKGFEVKHGQYVFLNIPQVSCTEWHPFSVASCPESKFLTLMIKRAGDWTGKLIDTLYEQKKSMMRMDKLNIESYDEKDVFNILHSIYDEIKVKDMMNLNKDHFLYANISKPITSTCETFIGKNVVLVGAGSGIAPFLPLVDEIIRFDLGKSHSYDFNSCTLIFIAREGEQVSWISNYLLHLISTDFINSFLNIQIYITLKKNSETVPSFLFWRAFLLICKNNIEMNFEEPKENSKSSIHSVSCNVEEIKSNKTPLESEKLHTFTFETSPVTLKFGRPNFTKICNRLVAKNEPKYDIYACVPKVLANHLHYVFVKMKKETGIVFNLILESFY</sequence>
<evidence type="ECO:0000259" key="8">
    <source>
        <dbReference type="PROSITE" id="PS51384"/>
    </source>
</evidence>
<feature type="transmembrane region" description="Helical" evidence="7">
    <location>
        <begin position="382"/>
        <end position="404"/>
    </location>
</feature>
<dbReference type="PANTHER" id="PTHR11972:SF153">
    <property type="entry name" value="SUPEROXIDE-GENERATING NADPH OXIDASE HEAVY CHAIN SUBUNIT A"/>
    <property type="match status" value="1"/>
</dbReference>
<dbReference type="Proteomes" id="UP001295684">
    <property type="component" value="Unassembled WGS sequence"/>
</dbReference>
<dbReference type="Pfam" id="PF08030">
    <property type="entry name" value="NAD_binding_6"/>
    <property type="match status" value="1"/>
</dbReference>
<evidence type="ECO:0000256" key="1">
    <source>
        <dbReference type="ARBA" id="ARBA00004141"/>
    </source>
</evidence>
<feature type="domain" description="FAD-binding FR-type" evidence="8">
    <location>
        <begin position="604"/>
        <end position="712"/>
    </location>
</feature>
<dbReference type="InterPro" id="IPR013112">
    <property type="entry name" value="FAD-bd_8"/>
</dbReference>
<feature type="transmembrane region" description="Helical" evidence="7">
    <location>
        <begin position="424"/>
        <end position="443"/>
    </location>
</feature>
<reference evidence="9" key="1">
    <citation type="submission" date="2023-07" db="EMBL/GenBank/DDBJ databases">
        <authorList>
            <consortium name="AG Swart"/>
            <person name="Singh M."/>
            <person name="Singh A."/>
            <person name="Seah K."/>
            <person name="Emmerich C."/>
        </authorList>
    </citation>
    <scope>NUCLEOTIDE SEQUENCE</scope>
    <source>
        <strain evidence="9">DP1</strain>
    </source>
</reference>
<dbReference type="GO" id="GO:0016175">
    <property type="term" value="F:superoxide-generating NAD(P)H oxidase activity"/>
    <property type="evidence" value="ECO:0007669"/>
    <property type="project" value="TreeGrafter"/>
</dbReference>
<feature type="compositionally biased region" description="Polar residues" evidence="6">
    <location>
        <begin position="92"/>
        <end position="102"/>
    </location>
</feature>
<keyword evidence="4" id="KW-0560">Oxidoreductase</keyword>
<dbReference type="Pfam" id="PF01794">
    <property type="entry name" value="Ferric_reduct"/>
    <property type="match status" value="1"/>
</dbReference>
<organism evidence="9 10">
    <name type="scientific">Euplotes crassus</name>
    <dbReference type="NCBI Taxonomy" id="5936"/>
    <lineage>
        <taxon>Eukaryota</taxon>
        <taxon>Sar</taxon>
        <taxon>Alveolata</taxon>
        <taxon>Ciliophora</taxon>
        <taxon>Intramacronucleata</taxon>
        <taxon>Spirotrichea</taxon>
        <taxon>Hypotrichia</taxon>
        <taxon>Euplotida</taxon>
        <taxon>Euplotidae</taxon>
        <taxon>Moneuplotes</taxon>
    </lineage>
</organism>
<gene>
    <name evidence="9" type="ORF">ECRASSUSDP1_LOCUS22468</name>
</gene>
<dbReference type="InterPro" id="IPR013130">
    <property type="entry name" value="Fe3_Rdtase_TM_dom"/>
</dbReference>
<accession>A0AAD1XYB0</accession>
<feature type="compositionally biased region" description="Basic and acidic residues" evidence="6">
    <location>
        <begin position="16"/>
        <end position="44"/>
    </location>
</feature>
<evidence type="ECO:0000256" key="3">
    <source>
        <dbReference type="ARBA" id="ARBA00022989"/>
    </source>
</evidence>
<dbReference type="SUPFAM" id="SSF63380">
    <property type="entry name" value="Riboflavin synthase domain-like"/>
    <property type="match status" value="1"/>
</dbReference>
<evidence type="ECO:0000313" key="10">
    <source>
        <dbReference type="Proteomes" id="UP001295684"/>
    </source>
</evidence>
<evidence type="ECO:0000256" key="6">
    <source>
        <dbReference type="SAM" id="MobiDB-lite"/>
    </source>
</evidence>
<dbReference type="EMBL" id="CAMPGE010023045">
    <property type="protein sequence ID" value="CAI2381024.1"/>
    <property type="molecule type" value="Genomic_DNA"/>
</dbReference>
<dbReference type="GO" id="GO:0006952">
    <property type="term" value="P:defense response"/>
    <property type="evidence" value="ECO:0007669"/>
    <property type="project" value="TreeGrafter"/>
</dbReference>
<dbReference type="AlphaFoldDB" id="A0AAD1XYB0"/>
<feature type="region of interest" description="Disordered" evidence="6">
    <location>
        <begin position="1"/>
        <end position="121"/>
    </location>
</feature>
<dbReference type="GO" id="GO:0042554">
    <property type="term" value="P:superoxide anion generation"/>
    <property type="evidence" value="ECO:0007669"/>
    <property type="project" value="TreeGrafter"/>
</dbReference>
<dbReference type="PROSITE" id="PS51384">
    <property type="entry name" value="FAD_FR"/>
    <property type="match status" value="1"/>
</dbReference>
<dbReference type="CDD" id="cd06186">
    <property type="entry name" value="NOX_Duox_like_FAD_NADP"/>
    <property type="match status" value="1"/>
</dbReference>
<evidence type="ECO:0000313" key="9">
    <source>
        <dbReference type="EMBL" id="CAI2381024.1"/>
    </source>
</evidence>
<dbReference type="InterPro" id="IPR050369">
    <property type="entry name" value="RBOH/FRE"/>
</dbReference>
<comment type="subcellular location">
    <subcellularLocation>
        <location evidence="1">Membrane</location>
        <topology evidence="1">Multi-pass membrane protein</topology>
    </subcellularLocation>
</comment>
<dbReference type="SUPFAM" id="SSF52343">
    <property type="entry name" value="Ferredoxin reductase-like, C-terminal NADP-linked domain"/>
    <property type="match status" value="1"/>
</dbReference>
<evidence type="ECO:0000256" key="7">
    <source>
        <dbReference type="SAM" id="Phobius"/>
    </source>
</evidence>
<dbReference type="InterPro" id="IPR039261">
    <property type="entry name" value="FNR_nucleotide-bd"/>
</dbReference>
<dbReference type="InterPro" id="IPR017938">
    <property type="entry name" value="Riboflavin_synthase-like_b-brl"/>
</dbReference>
<dbReference type="InterPro" id="IPR013121">
    <property type="entry name" value="Fe_red_NAD-bd_6"/>
</dbReference>
<dbReference type="InterPro" id="IPR017927">
    <property type="entry name" value="FAD-bd_FR_type"/>
</dbReference>
<feature type="transmembrane region" description="Helical" evidence="7">
    <location>
        <begin position="574"/>
        <end position="598"/>
    </location>
</feature>
<dbReference type="PANTHER" id="PTHR11972">
    <property type="entry name" value="NADPH OXIDASE"/>
    <property type="match status" value="1"/>
</dbReference>
<dbReference type="Pfam" id="PF08022">
    <property type="entry name" value="FAD_binding_8"/>
    <property type="match status" value="1"/>
</dbReference>
<keyword evidence="5 7" id="KW-0472">Membrane</keyword>
<comment type="caution">
    <text evidence="9">The sequence shown here is derived from an EMBL/GenBank/DDBJ whole genome shotgun (WGS) entry which is preliminary data.</text>
</comment>
<dbReference type="Gene3D" id="2.40.30.10">
    <property type="entry name" value="Translation factors"/>
    <property type="match status" value="1"/>
</dbReference>
<proteinExistence type="predicted"/>
<protein>
    <recommendedName>
        <fullName evidence="8">FAD-binding FR-type domain-containing protein</fullName>
    </recommendedName>
</protein>
<keyword evidence="2 7" id="KW-0812">Transmembrane</keyword>
<name>A0AAD1XYB0_EUPCR</name>
<keyword evidence="3 7" id="KW-1133">Transmembrane helix</keyword>
<evidence type="ECO:0000256" key="4">
    <source>
        <dbReference type="ARBA" id="ARBA00023002"/>
    </source>
</evidence>
<dbReference type="Gene3D" id="3.40.50.80">
    <property type="entry name" value="Nucleotide-binding domain of ferredoxin-NADP reductase (FNR) module"/>
    <property type="match status" value="1"/>
</dbReference>
<feature type="transmembrane region" description="Helical" evidence="7">
    <location>
        <begin position="550"/>
        <end position="568"/>
    </location>
</feature>